<dbReference type="InterPro" id="IPR041613">
    <property type="entry name" value="Pept_S41_N"/>
</dbReference>
<dbReference type="EMBL" id="RRUE01000002">
    <property type="protein sequence ID" value="RRN43417.1"/>
    <property type="molecule type" value="Genomic_DNA"/>
</dbReference>
<gene>
    <name evidence="5" type="ORF">EHV23_08060</name>
</gene>
<evidence type="ECO:0000313" key="6">
    <source>
        <dbReference type="Proteomes" id="UP000270261"/>
    </source>
</evidence>
<feature type="compositionally biased region" description="Polar residues" evidence="1">
    <location>
        <begin position="356"/>
        <end position="366"/>
    </location>
</feature>
<dbReference type="GO" id="GO:0004175">
    <property type="term" value="F:endopeptidase activity"/>
    <property type="evidence" value="ECO:0007669"/>
    <property type="project" value="TreeGrafter"/>
</dbReference>
<dbReference type="PANTHER" id="PTHR32060:SF30">
    <property type="entry name" value="CARBOXY-TERMINAL PROCESSING PROTEASE CTPA"/>
    <property type="match status" value="1"/>
</dbReference>
<dbReference type="OrthoDB" id="7168509at2"/>
<evidence type="ECO:0000256" key="2">
    <source>
        <dbReference type="SAM" id="SignalP"/>
    </source>
</evidence>
<dbReference type="Pfam" id="PF03572">
    <property type="entry name" value="Peptidase_S41"/>
    <property type="match status" value="1"/>
</dbReference>
<evidence type="ECO:0000259" key="4">
    <source>
        <dbReference type="Pfam" id="PF18294"/>
    </source>
</evidence>
<dbReference type="GO" id="GO:0007165">
    <property type="term" value="P:signal transduction"/>
    <property type="evidence" value="ECO:0007669"/>
    <property type="project" value="TreeGrafter"/>
</dbReference>
<feature type="chain" id="PRO_5019053576" evidence="2">
    <location>
        <begin position="21"/>
        <end position="538"/>
    </location>
</feature>
<dbReference type="RefSeq" id="WP_125095629.1">
    <property type="nucleotide sequence ID" value="NZ_RRUE01000002.1"/>
</dbReference>
<feature type="domain" description="Peptidase S41 N-terminal" evidence="4">
    <location>
        <begin position="81"/>
        <end position="141"/>
    </location>
</feature>
<organism evidence="5 6">
    <name type="scientific">Lautropia dentalis</name>
    <dbReference type="NCBI Taxonomy" id="2490857"/>
    <lineage>
        <taxon>Bacteria</taxon>
        <taxon>Pseudomonadati</taxon>
        <taxon>Pseudomonadota</taxon>
        <taxon>Betaproteobacteria</taxon>
        <taxon>Burkholderiales</taxon>
        <taxon>Burkholderiaceae</taxon>
        <taxon>Lautropia</taxon>
    </lineage>
</organism>
<dbReference type="InterPro" id="IPR005151">
    <property type="entry name" value="Tail-specific_protease"/>
</dbReference>
<dbReference type="PROSITE" id="PS51257">
    <property type="entry name" value="PROKAR_LIPOPROTEIN"/>
    <property type="match status" value="1"/>
</dbReference>
<keyword evidence="2" id="KW-0732">Signal</keyword>
<accession>A0A426FLA7</accession>
<evidence type="ECO:0000313" key="5">
    <source>
        <dbReference type="EMBL" id="RRN43417.1"/>
    </source>
</evidence>
<feature type="domain" description="Tail specific protease" evidence="3">
    <location>
        <begin position="276"/>
        <end position="425"/>
    </location>
</feature>
<dbReference type="SUPFAM" id="SSF52096">
    <property type="entry name" value="ClpP/crotonase"/>
    <property type="match status" value="1"/>
</dbReference>
<dbReference type="Pfam" id="PF18294">
    <property type="entry name" value="Pept_S41_N"/>
    <property type="match status" value="1"/>
</dbReference>
<sequence length="538" mass="57616">MKATHFTLTAVSALLATVLAGCGGGGGGAGGVGTRSLSDAPGDLGASAQYANQCAVDNTLAHSSSGDWLEGYRKGSRQTEQQFIRAYMQESYLWYADMPQVNGQLPEYLQVGHEEGMQNYFRALLSPKLTVRGARKDRFSFAIPTAEWKASSQAGTASGYGVDLGILKNEVPRDVRVLVVHEGTPAAQQGVSRGDMLVTVTTASGKRIDVVNTQDAAEVEELNRVLFSANDGEKTGFELKPVDAEQPNRQTVLSAGEYQKPPVQTASVITTDDGAKIGYLQFNGFTLPVESQLFKAVTDMKNQQVQDVVVDLRYNGGGYLYQSAQLAYMLSDTSLTQGKVFERLQYNDKRRRETEASQSQMRFMSQTTGTEGTGTKAGQSLPNLGLKRVYVLTSNSTCSASESLVNGLRGVDVEVVQIGNTTCGKPYGFTAKDNCGMSYFPIEFDGVNDKGVGGFDAGFTPNCMVADDVTHQLGDVKESLLAAALHYRQHGSCPASSATVQGKQLGATGADGTARPAGRIHDPRMVRSPALTNKFLLP</sequence>
<dbReference type="Gene3D" id="3.90.226.10">
    <property type="entry name" value="2-enoyl-CoA Hydratase, Chain A, domain 1"/>
    <property type="match status" value="1"/>
</dbReference>
<dbReference type="PANTHER" id="PTHR32060">
    <property type="entry name" value="TAIL-SPECIFIC PROTEASE"/>
    <property type="match status" value="1"/>
</dbReference>
<comment type="caution">
    <text evidence="5">The sequence shown here is derived from an EMBL/GenBank/DDBJ whole genome shotgun (WGS) entry which is preliminary data.</text>
</comment>
<proteinExistence type="predicted"/>
<evidence type="ECO:0000256" key="1">
    <source>
        <dbReference type="SAM" id="MobiDB-lite"/>
    </source>
</evidence>
<dbReference type="CDD" id="cd07561">
    <property type="entry name" value="Peptidase_S41_CPP_like"/>
    <property type="match status" value="1"/>
</dbReference>
<dbReference type="InterPro" id="IPR029045">
    <property type="entry name" value="ClpP/crotonase-like_dom_sf"/>
</dbReference>
<dbReference type="Gene3D" id="2.30.42.10">
    <property type="match status" value="1"/>
</dbReference>
<keyword evidence="6" id="KW-1185">Reference proteome</keyword>
<dbReference type="AlphaFoldDB" id="A0A426FLA7"/>
<dbReference type="GO" id="GO:0008236">
    <property type="term" value="F:serine-type peptidase activity"/>
    <property type="evidence" value="ECO:0007669"/>
    <property type="project" value="InterPro"/>
</dbReference>
<dbReference type="GO" id="GO:0030288">
    <property type="term" value="C:outer membrane-bounded periplasmic space"/>
    <property type="evidence" value="ECO:0007669"/>
    <property type="project" value="TreeGrafter"/>
</dbReference>
<name>A0A426FLA7_9BURK</name>
<evidence type="ECO:0000259" key="3">
    <source>
        <dbReference type="Pfam" id="PF03572"/>
    </source>
</evidence>
<dbReference type="Gene3D" id="3.30.750.170">
    <property type="match status" value="1"/>
</dbReference>
<dbReference type="GO" id="GO:0006508">
    <property type="term" value="P:proteolysis"/>
    <property type="evidence" value="ECO:0007669"/>
    <property type="project" value="InterPro"/>
</dbReference>
<dbReference type="Proteomes" id="UP000270261">
    <property type="component" value="Unassembled WGS sequence"/>
</dbReference>
<feature type="signal peptide" evidence="2">
    <location>
        <begin position="1"/>
        <end position="20"/>
    </location>
</feature>
<dbReference type="InterPro" id="IPR036034">
    <property type="entry name" value="PDZ_sf"/>
</dbReference>
<protein>
    <submittedName>
        <fullName evidence="5">Peptidase S41</fullName>
    </submittedName>
</protein>
<feature type="region of interest" description="Disordered" evidence="1">
    <location>
        <begin position="350"/>
        <end position="378"/>
    </location>
</feature>
<reference evidence="5 6" key="1">
    <citation type="submission" date="2018-11" db="EMBL/GenBank/DDBJ databases">
        <title>Genome sequencing of Lautropia sp. KCOM 2505 (= ChDC F240).</title>
        <authorList>
            <person name="Kook J.-K."/>
            <person name="Park S.-N."/>
            <person name="Lim Y.K."/>
        </authorList>
    </citation>
    <scope>NUCLEOTIDE SEQUENCE [LARGE SCALE GENOMIC DNA]</scope>
    <source>
        <strain evidence="5 6">KCOM 2505</strain>
    </source>
</reference>